<keyword evidence="5 9" id="KW-0342">GTP-binding</keyword>
<comment type="similarity">
    <text evidence="1 9">Belongs to the GTP-binding SRP family. SRP54 subfamily.</text>
</comment>
<dbReference type="FunFam" id="3.40.50.300:FF:000022">
    <property type="entry name" value="Signal recognition particle 54 kDa subunit"/>
    <property type="match status" value="1"/>
</dbReference>
<proteinExistence type="inferred from homology"/>
<reference evidence="13" key="2">
    <citation type="submission" date="2021-04" db="EMBL/GenBank/DDBJ databases">
        <authorList>
            <person name="Gilroy R."/>
        </authorList>
    </citation>
    <scope>NUCLEOTIDE SEQUENCE</scope>
    <source>
        <strain evidence="13">12435</strain>
    </source>
</reference>
<sequence>MGVFSGLGEKLKHVFGKLANRGKLDEYEIKQAMREIRIALLEADVNYGVVKDLVAKISERAKGEEIVKSVTPGQQVVKIVSDELTAVMGNKNAKLEVSSKPPTVVMMCGLQGAGKTTMCGKLAALLKKQGKKPLLVACDIYRPAAINQLKVVGGNAGAEVFEKGTQKPVKTAEQAIKHALSNGFDTVIIDTAGRLHINDELMRELEDIKKSVRPTEILLTVDAMTGQDAVTVATTFNDRLDITGVILTKLDGDTRGGAALSIRAVTGKPIKFCGTGEKITDIEPFYPDRMASRILGMGDVVSLVERAQEAMDEETMRKMEKRVKDATFTLDDFLVQFESLKKMGGIGEVMQMLPGMGRYNIGDKDIDEKRLERFKAIISSMTKKEREHPEIIKSSRRRRISAGSGTTIQDVNQLLKQFEQTRDLMRKLKNNKGRLPF</sequence>
<dbReference type="SMART" id="SM00962">
    <property type="entry name" value="SRP54"/>
    <property type="match status" value="1"/>
</dbReference>
<dbReference type="InterPro" id="IPR000897">
    <property type="entry name" value="SRP54_GTPase_dom"/>
</dbReference>
<feature type="binding site" evidence="9">
    <location>
        <begin position="248"/>
        <end position="251"/>
    </location>
    <ligand>
        <name>GTP</name>
        <dbReference type="ChEBI" id="CHEBI:37565"/>
    </ligand>
</feature>
<feature type="domain" description="AAA+ ATPase" evidence="10">
    <location>
        <begin position="101"/>
        <end position="247"/>
    </location>
</feature>
<feature type="binding site" evidence="9">
    <location>
        <begin position="109"/>
        <end position="116"/>
    </location>
    <ligand>
        <name>GTP</name>
        <dbReference type="ChEBI" id="CHEBI:37565"/>
    </ligand>
</feature>
<keyword evidence="4 9" id="KW-0694">RNA-binding</keyword>
<dbReference type="InterPro" id="IPR004780">
    <property type="entry name" value="SRP"/>
</dbReference>
<comment type="domain">
    <text evidence="9">Composed of three domains: the N-terminal N domain, which is responsible for interactions with the ribosome, the central G domain, which binds GTP, and the C-terminal M domain, which binds the RNA and the signal sequence of the RNC.</text>
</comment>
<keyword evidence="9" id="KW-0963">Cytoplasm</keyword>
<evidence type="ECO:0000256" key="5">
    <source>
        <dbReference type="ARBA" id="ARBA00023134"/>
    </source>
</evidence>
<comment type="subunit">
    <text evidence="9">Part of the signal recognition particle protein translocation system, which is composed of SRP and FtsY.</text>
</comment>
<dbReference type="Gene3D" id="1.10.260.30">
    <property type="entry name" value="Signal recognition particle, SRP54 subunit, M-domain"/>
    <property type="match status" value="1"/>
</dbReference>
<dbReference type="InterPro" id="IPR013822">
    <property type="entry name" value="Signal_recog_particl_SRP54_hlx"/>
</dbReference>
<evidence type="ECO:0000259" key="11">
    <source>
        <dbReference type="SMART" id="SM00962"/>
    </source>
</evidence>
<organism evidence="13 14">
    <name type="scientific">Candidatus Protoclostridium stercorigallinarum</name>
    <dbReference type="NCBI Taxonomy" id="2838741"/>
    <lineage>
        <taxon>Bacteria</taxon>
        <taxon>Bacillati</taxon>
        <taxon>Bacillota</taxon>
        <taxon>Clostridia</taxon>
        <taxon>Candidatus Protoclostridium</taxon>
    </lineage>
</organism>
<gene>
    <name evidence="9 13" type="primary">ffh</name>
    <name evidence="13" type="ORF">H9892_06945</name>
</gene>
<dbReference type="CDD" id="cd18539">
    <property type="entry name" value="SRP_G"/>
    <property type="match status" value="1"/>
</dbReference>
<dbReference type="GO" id="GO:0008312">
    <property type="term" value="F:7S RNA binding"/>
    <property type="evidence" value="ECO:0007669"/>
    <property type="project" value="InterPro"/>
</dbReference>
<keyword evidence="7 9" id="KW-0687">Ribonucleoprotein</keyword>
<dbReference type="GO" id="GO:0006614">
    <property type="term" value="P:SRP-dependent cotranslational protein targeting to membrane"/>
    <property type="evidence" value="ECO:0007669"/>
    <property type="project" value="InterPro"/>
</dbReference>
<dbReference type="SUPFAM" id="SSF47446">
    <property type="entry name" value="Signal peptide-binding domain"/>
    <property type="match status" value="1"/>
</dbReference>
<name>A0A9D1Q1V8_9FIRM</name>
<dbReference type="Pfam" id="PF02978">
    <property type="entry name" value="SRP_SPB"/>
    <property type="match status" value="1"/>
</dbReference>
<dbReference type="InterPro" id="IPR036891">
    <property type="entry name" value="Signal_recog_part_SRP54_M_sf"/>
</dbReference>
<dbReference type="EC" id="3.6.5.4" evidence="9"/>
<evidence type="ECO:0000256" key="7">
    <source>
        <dbReference type="ARBA" id="ARBA00023274"/>
    </source>
</evidence>
<evidence type="ECO:0000313" key="13">
    <source>
        <dbReference type="EMBL" id="HIW03060.1"/>
    </source>
</evidence>
<dbReference type="PANTHER" id="PTHR11564:SF5">
    <property type="entry name" value="SIGNAL RECOGNITION PARTICLE SUBUNIT SRP54"/>
    <property type="match status" value="1"/>
</dbReference>
<feature type="domain" description="SRP54-type proteins GTP-binding" evidence="11">
    <location>
        <begin position="102"/>
        <end position="296"/>
    </location>
</feature>
<evidence type="ECO:0000259" key="12">
    <source>
        <dbReference type="SMART" id="SM00963"/>
    </source>
</evidence>
<dbReference type="EMBL" id="DXHS01000119">
    <property type="protein sequence ID" value="HIW03060.1"/>
    <property type="molecule type" value="Genomic_DNA"/>
</dbReference>
<dbReference type="GO" id="GO:0048500">
    <property type="term" value="C:signal recognition particle"/>
    <property type="evidence" value="ECO:0007669"/>
    <property type="project" value="UniProtKB-UniRule"/>
</dbReference>
<dbReference type="AlphaFoldDB" id="A0A9D1Q1V8"/>
<evidence type="ECO:0000256" key="6">
    <source>
        <dbReference type="ARBA" id="ARBA00023135"/>
    </source>
</evidence>
<dbReference type="GO" id="GO:0005525">
    <property type="term" value="F:GTP binding"/>
    <property type="evidence" value="ECO:0007669"/>
    <property type="project" value="UniProtKB-UniRule"/>
</dbReference>
<dbReference type="InterPro" id="IPR003593">
    <property type="entry name" value="AAA+_ATPase"/>
</dbReference>
<dbReference type="SMART" id="SM00963">
    <property type="entry name" value="SRP54_N"/>
    <property type="match status" value="1"/>
</dbReference>
<dbReference type="InterPro" id="IPR004125">
    <property type="entry name" value="Signal_recog_particle_SRP54_M"/>
</dbReference>
<dbReference type="Pfam" id="PF00448">
    <property type="entry name" value="SRP54"/>
    <property type="match status" value="1"/>
</dbReference>
<comment type="caution">
    <text evidence="13">The sequence shown here is derived from an EMBL/GenBank/DDBJ whole genome shotgun (WGS) entry which is preliminary data.</text>
</comment>
<dbReference type="GO" id="GO:0003924">
    <property type="term" value="F:GTPase activity"/>
    <property type="evidence" value="ECO:0007669"/>
    <property type="project" value="UniProtKB-UniRule"/>
</dbReference>
<dbReference type="Pfam" id="PF02881">
    <property type="entry name" value="SRP54_N"/>
    <property type="match status" value="1"/>
</dbReference>
<dbReference type="Gene3D" id="1.20.120.140">
    <property type="entry name" value="Signal recognition particle SRP54, nucleotide-binding domain"/>
    <property type="match status" value="1"/>
</dbReference>
<comment type="function">
    <text evidence="9">Involved in targeting and insertion of nascent membrane proteins into the cytoplasmic membrane. Binds to the hydrophobic signal sequence of the ribosome-nascent chain (RNC) as it emerges from the ribosomes. The SRP-RNC complex is then targeted to the cytoplasmic membrane where it interacts with the SRP receptor FtsY.</text>
</comment>
<dbReference type="NCBIfam" id="TIGR00959">
    <property type="entry name" value="ffh"/>
    <property type="match status" value="1"/>
</dbReference>
<dbReference type="InterPro" id="IPR042101">
    <property type="entry name" value="SRP54_N_sf"/>
</dbReference>
<dbReference type="InterPro" id="IPR027417">
    <property type="entry name" value="P-loop_NTPase"/>
</dbReference>
<dbReference type="PANTHER" id="PTHR11564">
    <property type="entry name" value="SIGNAL RECOGNITION PARTICLE 54K PROTEIN SRP54"/>
    <property type="match status" value="1"/>
</dbReference>
<evidence type="ECO:0000256" key="2">
    <source>
        <dbReference type="ARBA" id="ARBA00022741"/>
    </source>
</evidence>
<dbReference type="InterPro" id="IPR022941">
    <property type="entry name" value="SRP54"/>
</dbReference>
<dbReference type="HAMAP" id="MF_00306">
    <property type="entry name" value="SRP54"/>
    <property type="match status" value="1"/>
</dbReference>
<keyword evidence="6 9" id="KW-0733">Signal recognition particle</keyword>
<protein>
    <recommendedName>
        <fullName evidence="9">Signal recognition particle protein</fullName>
        <ecNumber evidence="9">3.6.5.4</ecNumber>
    </recommendedName>
    <alternativeName>
        <fullName evidence="9">Fifty-four homolog</fullName>
    </alternativeName>
</protein>
<evidence type="ECO:0000256" key="4">
    <source>
        <dbReference type="ARBA" id="ARBA00022884"/>
    </source>
</evidence>
<evidence type="ECO:0000256" key="8">
    <source>
        <dbReference type="ARBA" id="ARBA00048027"/>
    </source>
</evidence>
<keyword evidence="3 9" id="KW-0378">Hydrolase</keyword>
<dbReference type="Proteomes" id="UP000823990">
    <property type="component" value="Unassembled WGS sequence"/>
</dbReference>
<comment type="catalytic activity">
    <reaction evidence="8 9">
        <text>GTP + H2O = GDP + phosphate + H(+)</text>
        <dbReference type="Rhea" id="RHEA:19669"/>
        <dbReference type="ChEBI" id="CHEBI:15377"/>
        <dbReference type="ChEBI" id="CHEBI:15378"/>
        <dbReference type="ChEBI" id="CHEBI:37565"/>
        <dbReference type="ChEBI" id="CHEBI:43474"/>
        <dbReference type="ChEBI" id="CHEBI:58189"/>
        <dbReference type="EC" id="3.6.5.4"/>
    </reaction>
</comment>
<accession>A0A9D1Q1V8</accession>
<feature type="binding site" evidence="9">
    <location>
        <begin position="190"/>
        <end position="194"/>
    </location>
    <ligand>
        <name>GTP</name>
        <dbReference type="ChEBI" id="CHEBI:37565"/>
    </ligand>
</feature>
<evidence type="ECO:0000259" key="10">
    <source>
        <dbReference type="SMART" id="SM00382"/>
    </source>
</evidence>
<dbReference type="Gene3D" id="3.40.50.300">
    <property type="entry name" value="P-loop containing nucleotide triphosphate hydrolases"/>
    <property type="match status" value="1"/>
</dbReference>
<reference evidence="13" key="1">
    <citation type="journal article" date="2021" name="PeerJ">
        <title>Extensive microbial diversity within the chicken gut microbiome revealed by metagenomics and culture.</title>
        <authorList>
            <person name="Gilroy R."/>
            <person name="Ravi A."/>
            <person name="Getino M."/>
            <person name="Pursley I."/>
            <person name="Horton D.L."/>
            <person name="Alikhan N.F."/>
            <person name="Baker D."/>
            <person name="Gharbi K."/>
            <person name="Hall N."/>
            <person name="Watson M."/>
            <person name="Adriaenssens E.M."/>
            <person name="Foster-Nyarko E."/>
            <person name="Jarju S."/>
            <person name="Secka A."/>
            <person name="Antonio M."/>
            <person name="Oren A."/>
            <person name="Chaudhuri R.R."/>
            <person name="La Ragione R."/>
            <person name="Hildebrand F."/>
            <person name="Pallen M.J."/>
        </authorList>
    </citation>
    <scope>NUCLEOTIDE SEQUENCE</scope>
    <source>
        <strain evidence="13">12435</strain>
    </source>
</reference>
<keyword evidence="2 9" id="KW-0547">Nucleotide-binding</keyword>
<dbReference type="SUPFAM" id="SSF52540">
    <property type="entry name" value="P-loop containing nucleoside triphosphate hydrolases"/>
    <property type="match status" value="1"/>
</dbReference>
<dbReference type="SMART" id="SM00382">
    <property type="entry name" value="AAA"/>
    <property type="match status" value="1"/>
</dbReference>
<evidence type="ECO:0000256" key="1">
    <source>
        <dbReference type="ARBA" id="ARBA00005450"/>
    </source>
</evidence>
<evidence type="ECO:0000256" key="3">
    <source>
        <dbReference type="ARBA" id="ARBA00022801"/>
    </source>
</evidence>
<comment type="subcellular location">
    <subcellularLocation>
        <location evidence="9">Cytoplasm</location>
    </subcellularLocation>
    <text evidence="9">The SRP-RNC complex is targeted to the cytoplasmic membrane.</text>
</comment>
<evidence type="ECO:0000313" key="14">
    <source>
        <dbReference type="Proteomes" id="UP000823990"/>
    </source>
</evidence>
<evidence type="ECO:0000256" key="9">
    <source>
        <dbReference type="HAMAP-Rule" id="MF_00306"/>
    </source>
</evidence>
<feature type="domain" description="Signal recognition particle SRP54 helical bundle" evidence="12">
    <location>
        <begin position="3"/>
        <end position="88"/>
    </location>
</feature>